<protein>
    <submittedName>
        <fullName evidence="2">Uncharacterized protein</fullName>
    </submittedName>
</protein>
<feature type="region of interest" description="Disordered" evidence="1">
    <location>
        <begin position="169"/>
        <end position="212"/>
    </location>
</feature>
<dbReference type="EMBL" id="CP090174">
    <property type="protein sequence ID" value="UJO24566.1"/>
    <property type="molecule type" value="Genomic_DNA"/>
</dbReference>
<gene>
    <name evidence="2" type="ORF">CLAFUR5_13864</name>
</gene>
<keyword evidence="3" id="KW-1185">Reference proteome</keyword>
<name>A0A9Q8UW20_PASFU</name>
<dbReference type="GeneID" id="71993742"/>
<evidence type="ECO:0000256" key="1">
    <source>
        <dbReference type="SAM" id="MobiDB-lite"/>
    </source>
</evidence>
<organism evidence="2 3">
    <name type="scientific">Passalora fulva</name>
    <name type="common">Tomato leaf mold</name>
    <name type="synonym">Cladosporium fulvum</name>
    <dbReference type="NCBI Taxonomy" id="5499"/>
    <lineage>
        <taxon>Eukaryota</taxon>
        <taxon>Fungi</taxon>
        <taxon>Dikarya</taxon>
        <taxon>Ascomycota</taxon>
        <taxon>Pezizomycotina</taxon>
        <taxon>Dothideomycetes</taxon>
        <taxon>Dothideomycetidae</taxon>
        <taxon>Mycosphaerellales</taxon>
        <taxon>Mycosphaerellaceae</taxon>
        <taxon>Fulvia</taxon>
    </lineage>
</organism>
<proteinExistence type="predicted"/>
<dbReference type="AlphaFoldDB" id="A0A9Q8UW20"/>
<sequence>MPRHDLPRVDGLDRTEADDCWLQSTGIEDLDVLYELTACRRRCDYLDSLTLEQVRAYRSLWDPLLMAVLGYSSRQSGPLYEPGILNQSTVWWVLGQLHRHGPLLFWNTWKLHNEHERRDKCAIKHFLEESWHERDNAGADHLSDSMILLWNEAAVDTYQRLKVNVMTTHSRHSEERRRILRDPNPSDARKQRKESTRLGGPSPATAMSDVPFEQKLNCDIMGEQPWEERPSGRRLRGCYGVSIRMAFASPCDPSAQPNTEEFKQLRSQVRKARYGAFGLQPPSEVDGMSFDSTAWANEDAAFESSVHEFDMGDFTPITGNHPLAETRASDRKVHQNTGTYASSNKTFNSRSCITTHAVKDTAGPRCTSSNNLTFLLR</sequence>
<dbReference type="Proteomes" id="UP000756132">
    <property type="component" value="Chromosome 12"/>
</dbReference>
<reference evidence="2" key="1">
    <citation type="submission" date="2021-12" db="EMBL/GenBank/DDBJ databases">
        <authorList>
            <person name="Zaccaron A."/>
            <person name="Stergiopoulos I."/>
        </authorList>
    </citation>
    <scope>NUCLEOTIDE SEQUENCE</scope>
    <source>
        <strain evidence="2">Race5_Kim</strain>
    </source>
</reference>
<reference evidence="2" key="2">
    <citation type="journal article" date="2022" name="Microb. Genom.">
        <title>A chromosome-scale genome assembly of the tomato pathogen Cladosporium fulvum reveals a compartmentalized genome architecture and the presence of a dispensable chromosome.</title>
        <authorList>
            <person name="Zaccaron A.Z."/>
            <person name="Chen L.H."/>
            <person name="Samaras A."/>
            <person name="Stergiopoulos I."/>
        </authorList>
    </citation>
    <scope>NUCLEOTIDE SEQUENCE</scope>
    <source>
        <strain evidence="2">Race5_Kim</strain>
    </source>
</reference>
<evidence type="ECO:0000313" key="2">
    <source>
        <dbReference type="EMBL" id="UJO24566.1"/>
    </source>
</evidence>
<feature type="compositionally biased region" description="Basic and acidic residues" evidence="1">
    <location>
        <begin position="187"/>
        <end position="196"/>
    </location>
</feature>
<evidence type="ECO:0000313" key="3">
    <source>
        <dbReference type="Proteomes" id="UP000756132"/>
    </source>
</evidence>
<dbReference type="KEGG" id="ffu:CLAFUR5_13864"/>
<accession>A0A9Q8UW20</accession>
<dbReference type="RefSeq" id="XP_047768932.1">
    <property type="nucleotide sequence ID" value="XM_047913012.1"/>
</dbReference>
<feature type="compositionally biased region" description="Basic and acidic residues" evidence="1">
    <location>
        <begin position="171"/>
        <end position="181"/>
    </location>
</feature>